<dbReference type="Proteomes" id="UP001217089">
    <property type="component" value="Unassembled WGS sequence"/>
</dbReference>
<feature type="region of interest" description="Disordered" evidence="1">
    <location>
        <begin position="358"/>
        <end position="379"/>
    </location>
</feature>
<sequence>MTDTDSLFRRQIILNIPTLECPVEGCDWQSQDLDAAFAAVMTAVLQIHDRTVHQPAAAAAPKLKLDPPTIAAGCDPDQWSAFTRQWEMYKVGMAIAQGVISTALFYCCDSDLRTDIMRDQRGNITDMPEADLMNVIKRLAVKDESTLVQRIKLTSVQRVVPGDIVIHRQGRVHRDEDGNSAIRDRYKNWTKDADDKHSLEHHIFEGQWIARPSKPHPMLLVNMTHLAEDHASFGHPIEDVTRLKTIQLSMVAVTGCQSTVIQLQTANNLRITRKDLLPVKLVMRGAIKENLGVIVAVAVEVKVRDGSKSTRILCFVSDVMVKAFICREVSLGIIHADFPNHPVDTPESFASIEYEPTCSCPRRQTDPPPLPTTLPPGLDATEENVDALNEWLLDYYAECSAPQQLHVTPRMDGSSVIPPVNHGSPATSGEVSPAVLTPKSTAKSCLSPRRLLTDKDEVAPPTEHEDKPKFTRLPRALARLQPHNAAGKKELLTPQRLRRNTRQDSMESAENNLLMDTLIGL</sequence>
<feature type="region of interest" description="Disordered" evidence="1">
    <location>
        <begin position="422"/>
        <end position="442"/>
    </location>
</feature>
<comment type="caution">
    <text evidence="2">The sequence shown here is derived from an EMBL/GenBank/DDBJ whole genome shotgun (WGS) entry which is preliminary data.</text>
</comment>
<name>A0ABQ9EID3_TEGGR</name>
<evidence type="ECO:0000256" key="1">
    <source>
        <dbReference type="SAM" id="MobiDB-lite"/>
    </source>
</evidence>
<protein>
    <submittedName>
        <fullName evidence="2">Uncharacterized protein</fullName>
    </submittedName>
</protein>
<evidence type="ECO:0000313" key="3">
    <source>
        <dbReference type="Proteomes" id="UP001217089"/>
    </source>
</evidence>
<gene>
    <name evidence="2" type="ORF">KUTeg_017414</name>
</gene>
<keyword evidence="3" id="KW-1185">Reference proteome</keyword>
<evidence type="ECO:0000313" key="2">
    <source>
        <dbReference type="EMBL" id="KAJ8305034.1"/>
    </source>
</evidence>
<accession>A0ABQ9EID3</accession>
<organism evidence="2 3">
    <name type="scientific">Tegillarca granosa</name>
    <name type="common">Malaysian cockle</name>
    <name type="synonym">Anadara granosa</name>
    <dbReference type="NCBI Taxonomy" id="220873"/>
    <lineage>
        <taxon>Eukaryota</taxon>
        <taxon>Metazoa</taxon>
        <taxon>Spiralia</taxon>
        <taxon>Lophotrochozoa</taxon>
        <taxon>Mollusca</taxon>
        <taxon>Bivalvia</taxon>
        <taxon>Autobranchia</taxon>
        <taxon>Pteriomorphia</taxon>
        <taxon>Arcoida</taxon>
        <taxon>Arcoidea</taxon>
        <taxon>Arcidae</taxon>
        <taxon>Tegillarca</taxon>
    </lineage>
</organism>
<dbReference type="EMBL" id="JARBDR010000898">
    <property type="protein sequence ID" value="KAJ8305034.1"/>
    <property type="molecule type" value="Genomic_DNA"/>
</dbReference>
<reference evidence="2 3" key="1">
    <citation type="submission" date="2022-12" db="EMBL/GenBank/DDBJ databases">
        <title>Chromosome-level genome of Tegillarca granosa.</title>
        <authorList>
            <person name="Kim J."/>
        </authorList>
    </citation>
    <scope>NUCLEOTIDE SEQUENCE [LARGE SCALE GENOMIC DNA]</scope>
    <source>
        <strain evidence="2">Teg-2019</strain>
        <tissue evidence="2">Adductor muscle</tissue>
    </source>
</reference>
<proteinExistence type="predicted"/>